<dbReference type="Proteomes" id="UP000654075">
    <property type="component" value="Unassembled WGS sequence"/>
</dbReference>
<reference evidence="3" key="1">
    <citation type="submission" date="2021-02" db="EMBL/GenBank/DDBJ databases">
        <authorList>
            <person name="Dougan E. K."/>
            <person name="Rhodes N."/>
            <person name="Thang M."/>
            <person name="Chan C."/>
        </authorList>
    </citation>
    <scope>NUCLEOTIDE SEQUENCE</scope>
</reference>
<sequence>ELGELRSEAAASSREELEASIGVATSSARAALSRATKALTTEVIAERRRSFASEEALGAKLRRSEELSTAEAQSQAQSLERLAEAVTEASDKRSTEDRSLWAKVHELSRSTKERKEALE</sequence>
<proteinExistence type="predicted"/>
<gene>
    <name evidence="2" type="ORF">PGLA1383_LOCUS22527</name>
    <name evidence="3" type="ORF">PGLA1383_LOCUS41783</name>
</gene>
<organism evidence="3 4">
    <name type="scientific">Polarella glacialis</name>
    <name type="common">Dinoflagellate</name>
    <dbReference type="NCBI Taxonomy" id="89957"/>
    <lineage>
        <taxon>Eukaryota</taxon>
        <taxon>Sar</taxon>
        <taxon>Alveolata</taxon>
        <taxon>Dinophyceae</taxon>
        <taxon>Suessiales</taxon>
        <taxon>Suessiaceae</taxon>
        <taxon>Polarella</taxon>
    </lineage>
</organism>
<accession>A0A813GPB1</accession>
<name>A0A813GPB1_POLGL</name>
<protein>
    <submittedName>
        <fullName evidence="3">Uncharacterized protein</fullName>
    </submittedName>
</protein>
<evidence type="ECO:0000256" key="1">
    <source>
        <dbReference type="SAM" id="MobiDB-lite"/>
    </source>
</evidence>
<evidence type="ECO:0000313" key="4">
    <source>
        <dbReference type="Proteomes" id="UP000654075"/>
    </source>
</evidence>
<keyword evidence="4" id="KW-1185">Reference proteome</keyword>
<dbReference type="EMBL" id="CAJNNV010028465">
    <property type="protein sequence ID" value="CAE8624677.1"/>
    <property type="molecule type" value="Genomic_DNA"/>
</dbReference>
<dbReference type="EMBL" id="CAJNNV010016347">
    <property type="protein sequence ID" value="CAE8604363.1"/>
    <property type="molecule type" value="Genomic_DNA"/>
</dbReference>
<feature type="non-terminal residue" evidence="3">
    <location>
        <position position="1"/>
    </location>
</feature>
<comment type="caution">
    <text evidence="3">The sequence shown here is derived from an EMBL/GenBank/DDBJ whole genome shotgun (WGS) entry which is preliminary data.</text>
</comment>
<feature type="region of interest" description="Disordered" evidence="1">
    <location>
        <begin position="60"/>
        <end position="119"/>
    </location>
</feature>
<dbReference type="AlphaFoldDB" id="A0A813GPB1"/>
<evidence type="ECO:0000313" key="2">
    <source>
        <dbReference type="EMBL" id="CAE8604363.1"/>
    </source>
</evidence>
<evidence type="ECO:0000313" key="3">
    <source>
        <dbReference type="EMBL" id="CAE8624677.1"/>
    </source>
</evidence>
<feature type="non-terminal residue" evidence="3">
    <location>
        <position position="119"/>
    </location>
</feature>
<feature type="compositionally biased region" description="Basic and acidic residues" evidence="1">
    <location>
        <begin position="89"/>
        <end position="119"/>
    </location>
</feature>